<sequence length="59" mass="6856">MESTVEVSALDLLSRQWSRMKRKRKLATHKSQTSVGMGLLLGSPLWFSLLFRELAQFWC</sequence>
<accession>A0A3P6EQ38</accession>
<evidence type="ECO:0000313" key="1">
    <source>
        <dbReference type="EMBL" id="VDD35615.1"/>
    </source>
</evidence>
<organism evidence="1">
    <name type="scientific">Brassica oleracea</name>
    <name type="common">Wild cabbage</name>
    <dbReference type="NCBI Taxonomy" id="3712"/>
    <lineage>
        <taxon>Eukaryota</taxon>
        <taxon>Viridiplantae</taxon>
        <taxon>Streptophyta</taxon>
        <taxon>Embryophyta</taxon>
        <taxon>Tracheophyta</taxon>
        <taxon>Spermatophyta</taxon>
        <taxon>Magnoliopsida</taxon>
        <taxon>eudicotyledons</taxon>
        <taxon>Gunneridae</taxon>
        <taxon>Pentapetalae</taxon>
        <taxon>rosids</taxon>
        <taxon>malvids</taxon>
        <taxon>Brassicales</taxon>
        <taxon>Brassicaceae</taxon>
        <taxon>Brassiceae</taxon>
        <taxon>Brassica</taxon>
    </lineage>
</organism>
<dbReference type="EMBL" id="LR031876">
    <property type="protein sequence ID" value="VDD35615.1"/>
    <property type="molecule type" value="Genomic_DNA"/>
</dbReference>
<proteinExistence type="predicted"/>
<gene>
    <name evidence="1" type="ORF">BOLC7T41175H</name>
</gene>
<name>A0A3P6EQ38_BRAOL</name>
<dbReference type="AlphaFoldDB" id="A0A3P6EQ38"/>
<protein>
    <submittedName>
        <fullName evidence="1">Uncharacterized protein</fullName>
    </submittedName>
</protein>
<reference evidence="1" key="1">
    <citation type="submission" date="2018-11" db="EMBL/GenBank/DDBJ databases">
        <authorList>
            <consortium name="Genoscope - CEA"/>
            <person name="William W."/>
        </authorList>
    </citation>
    <scope>NUCLEOTIDE SEQUENCE</scope>
</reference>